<proteinExistence type="predicted"/>
<evidence type="ECO:0000256" key="1">
    <source>
        <dbReference type="SAM" id="Coils"/>
    </source>
</evidence>
<reference evidence="2 3" key="1">
    <citation type="submission" date="2012-02" db="EMBL/GenBank/DDBJ databases">
        <title>Complete genome sequence of Caldilinea aerophila DSM 14535 (= NBRC 102666).</title>
        <authorList>
            <person name="Oguchi A."/>
            <person name="Hosoyama A."/>
            <person name="Sekine M."/>
            <person name="Fukai R."/>
            <person name="Kato Y."/>
            <person name="Nakamura S."/>
            <person name="Hanada S."/>
            <person name="Yamazaki S."/>
            <person name="Fujita N."/>
        </authorList>
    </citation>
    <scope>NUCLEOTIDE SEQUENCE [LARGE SCALE GENOMIC DNA]</scope>
    <source>
        <strain evidence="3">DSM 14535 / JCM 11387 / NBRC 104270 / STL-6-O1</strain>
    </source>
</reference>
<keyword evidence="1" id="KW-0175">Coiled coil</keyword>
<dbReference type="Proteomes" id="UP000007880">
    <property type="component" value="Chromosome"/>
</dbReference>
<feature type="coiled-coil region" evidence="1">
    <location>
        <begin position="3"/>
        <end position="37"/>
    </location>
</feature>
<dbReference type="EMBL" id="AP012337">
    <property type="protein sequence ID" value="BAL98981.1"/>
    <property type="molecule type" value="Genomic_DNA"/>
</dbReference>
<sequence>MTSEDLLAQNEHLQAENAALKQRVVELEAALKEALAQRLVLHLRSGAASGASAG</sequence>
<evidence type="ECO:0000313" key="2">
    <source>
        <dbReference type="EMBL" id="BAL98981.1"/>
    </source>
</evidence>
<dbReference type="KEGG" id="cap:CLDAP_09420"/>
<organism evidence="2 3">
    <name type="scientific">Caldilinea aerophila (strain DSM 14535 / JCM 11387 / NBRC 104270 / STL-6-O1)</name>
    <dbReference type="NCBI Taxonomy" id="926550"/>
    <lineage>
        <taxon>Bacteria</taxon>
        <taxon>Bacillati</taxon>
        <taxon>Chloroflexota</taxon>
        <taxon>Caldilineae</taxon>
        <taxon>Caldilineales</taxon>
        <taxon>Caldilineaceae</taxon>
        <taxon>Caldilinea</taxon>
    </lineage>
</organism>
<gene>
    <name evidence="2" type="ordered locus">CLDAP_09420</name>
</gene>
<evidence type="ECO:0000313" key="3">
    <source>
        <dbReference type="Proteomes" id="UP000007880"/>
    </source>
</evidence>
<dbReference type="RefSeq" id="WP_014432222.1">
    <property type="nucleotide sequence ID" value="NC_017079.1"/>
</dbReference>
<protein>
    <submittedName>
        <fullName evidence="2">Uncharacterized protein</fullName>
    </submittedName>
</protein>
<accession>I0I144</accession>
<dbReference type="AlphaFoldDB" id="I0I144"/>
<keyword evidence="3" id="KW-1185">Reference proteome</keyword>
<name>I0I144_CALAS</name>
<dbReference type="HOGENOM" id="CLU_3041376_0_0_0"/>